<dbReference type="KEGG" id="aym:YM304_34260"/>
<evidence type="ECO:0000313" key="1">
    <source>
        <dbReference type="EMBL" id="BAN03740.1"/>
    </source>
</evidence>
<organism evidence="1 2">
    <name type="scientific">Ilumatobacter coccineus (strain NBRC 103263 / KCTC 29153 / YM16-304)</name>
    <dbReference type="NCBI Taxonomy" id="1313172"/>
    <lineage>
        <taxon>Bacteria</taxon>
        <taxon>Bacillati</taxon>
        <taxon>Actinomycetota</taxon>
        <taxon>Acidimicrobiia</taxon>
        <taxon>Acidimicrobiales</taxon>
        <taxon>Ilumatobacteraceae</taxon>
        <taxon>Ilumatobacter</taxon>
    </lineage>
</organism>
<gene>
    <name evidence="1" type="ORF">YM304_34260</name>
</gene>
<name>A0A6C7EBI3_ILUCY</name>
<dbReference type="InterPro" id="IPR012349">
    <property type="entry name" value="Split_barrel_FMN-bd"/>
</dbReference>
<evidence type="ECO:0008006" key="3">
    <source>
        <dbReference type="Google" id="ProtNLM"/>
    </source>
</evidence>
<dbReference type="Proteomes" id="UP000011863">
    <property type="component" value="Chromosome"/>
</dbReference>
<evidence type="ECO:0000313" key="2">
    <source>
        <dbReference type="Proteomes" id="UP000011863"/>
    </source>
</evidence>
<dbReference type="AlphaFoldDB" id="A0A6C7EBI3"/>
<keyword evidence="2" id="KW-1185">Reference proteome</keyword>
<dbReference type="SUPFAM" id="SSF50475">
    <property type="entry name" value="FMN-binding split barrel"/>
    <property type="match status" value="1"/>
</dbReference>
<accession>A0A6C7EBI3</accession>
<dbReference type="EMBL" id="AP012057">
    <property type="protein sequence ID" value="BAN03740.1"/>
    <property type="molecule type" value="Genomic_DNA"/>
</dbReference>
<sequence length="129" mass="13372">MHMSIPVAIDALEAKTQEYDYAYLLTVNDDQTPKIVAVRPVWDGATITIDEGGRSARNSAARSTVTISYPPLDPTGYTLIIDGTASVDTAGEAVTISVAPTGAVLHRPAPAGFEAAADGCGHDCAPIDS</sequence>
<protein>
    <recommendedName>
        <fullName evidence="3">Pyridoxamine 5'-phosphate oxidase putative domain-containing protein</fullName>
    </recommendedName>
</protein>
<proteinExistence type="predicted"/>
<reference evidence="1 2" key="1">
    <citation type="journal article" date="2013" name="Int. J. Syst. Evol. Microbiol.">
        <title>Ilumatobacter nonamiense sp. nov. and Ilumatobacter coccineum sp. nov., isolated from seashore sand.</title>
        <authorList>
            <person name="Matsumoto A."/>
            <person name="Kasai H."/>
            <person name="Matsuo Y."/>
            <person name="Shizuri Y."/>
            <person name="Ichikawa N."/>
            <person name="Fujita N."/>
            <person name="Omura S."/>
            <person name="Takahashi Y."/>
        </authorList>
    </citation>
    <scope>NUCLEOTIDE SEQUENCE [LARGE SCALE GENOMIC DNA]</scope>
    <source>
        <strain evidence="2">NBRC 103263 / KCTC 29153 / YM16-304</strain>
    </source>
</reference>
<dbReference type="Gene3D" id="2.30.110.10">
    <property type="entry name" value="Electron Transport, Fmn-binding Protein, Chain A"/>
    <property type="match status" value="1"/>
</dbReference>